<evidence type="ECO:0000256" key="6">
    <source>
        <dbReference type="ARBA" id="ARBA00022741"/>
    </source>
</evidence>
<dbReference type="NCBIfam" id="TIGR01498">
    <property type="entry name" value="folK"/>
    <property type="match status" value="1"/>
</dbReference>
<proteinExistence type="inferred from homology"/>
<evidence type="ECO:0000256" key="7">
    <source>
        <dbReference type="ARBA" id="ARBA00022777"/>
    </source>
</evidence>
<comment type="pathway">
    <text evidence="1">Cofactor biosynthesis; tetrahydrofolate biosynthesis; 2-amino-4-hydroxy-6-hydroxymethyl-7,8-dihydropteridine diphosphate from 7,8-dihydroneopterin triphosphate: step 4/4.</text>
</comment>
<comment type="caution">
    <text evidence="14">The sequence shown here is derived from an EMBL/GenBank/DDBJ whole genome shotgun (WGS) entry which is preliminary data.</text>
</comment>
<dbReference type="GO" id="GO:0046654">
    <property type="term" value="P:tetrahydrofolate biosynthetic process"/>
    <property type="evidence" value="ECO:0007669"/>
    <property type="project" value="UniProtKB-UniPathway"/>
</dbReference>
<comment type="similarity">
    <text evidence="2">Belongs to the HPPK family.</text>
</comment>
<dbReference type="InterPro" id="IPR035907">
    <property type="entry name" value="Hppk_sf"/>
</dbReference>
<dbReference type="PANTHER" id="PTHR43071:SF1">
    <property type="entry name" value="2-AMINO-4-HYDROXY-6-HYDROXYMETHYLDIHYDROPTERIDINE PYROPHOSPHOKINASE"/>
    <property type="match status" value="1"/>
</dbReference>
<dbReference type="RefSeq" id="WP_045442863.1">
    <property type="nucleotide sequence ID" value="NZ_BBIO01000002.1"/>
</dbReference>
<evidence type="ECO:0000256" key="9">
    <source>
        <dbReference type="ARBA" id="ARBA00022909"/>
    </source>
</evidence>
<evidence type="ECO:0000259" key="13">
    <source>
        <dbReference type="Pfam" id="PF01288"/>
    </source>
</evidence>
<dbReference type="UniPathway" id="UPA00077">
    <property type="reaction ID" value="UER00155"/>
</dbReference>
<evidence type="ECO:0000256" key="10">
    <source>
        <dbReference type="ARBA" id="ARBA00029409"/>
    </source>
</evidence>
<evidence type="ECO:0000256" key="12">
    <source>
        <dbReference type="ARBA" id="ARBA00033413"/>
    </source>
</evidence>
<dbReference type="EMBL" id="BBIO01000002">
    <property type="protein sequence ID" value="GAK44157.1"/>
    <property type="molecule type" value="Genomic_DNA"/>
</dbReference>
<evidence type="ECO:0000313" key="14">
    <source>
        <dbReference type="EMBL" id="GAK44157.1"/>
    </source>
</evidence>
<dbReference type="SUPFAM" id="SSF55083">
    <property type="entry name" value="6-hydroxymethyl-7,8-dihydropterin pyrophosphokinase, HPPK"/>
    <property type="match status" value="1"/>
</dbReference>
<sequence length="180" mass="19424">MILISLGSNMAGAYESPAHVLRAALGQFPLHGLEPVRVSPFYRTPAVGPYAQPDFINAVAEVEAALPPEALLAQLHRIEQALGRERAVRWEERIIDLDLLAFDDLVVSPAGGGPQPGEPWKPRPLELPHSGLAQRAFVLVPLADIAPEWRHPVLGLTARELLGRLDPADLAGIAPEREGA</sequence>
<evidence type="ECO:0000256" key="11">
    <source>
        <dbReference type="ARBA" id="ARBA00029766"/>
    </source>
</evidence>
<dbReference type="EC" id="2.7.6.3" evidence="3"/>
<reference evidence="14 15" key="1">
    <citation type="submission" date="2014-07" db="EMBL/GenBank/DDBJ databases">
        <title>Tepidicaulis marinum gen. nov., sp. nov., a novel marine bacterium denitrifying nitrate to nitrous oxide strictly under microaerobic conditions.</title>
        <authorList>
            <person name="Takeuchi M."/>
            <person name="Yamagishi T."/>
            <person name="Kamagata Y."/>
            <person name="Oshima K."/>
            <person name="Hattori M."/>
            <person name="Katayama T."/>
            <person name="Hanada S."/>
            <person name="Tamaki H."/>
            <person name="Marumo K."/>
            <person name="Maeda H."/>
            <person name="Nedachi M."/>
            <person name="Iwasaki W."/>
            <person name="Suwa Y."/>
            <person name="Sakata S."/>
        </authorList>
    </citation>
    <scope>NUCLEOTIDE SEQUENCE [LARGE SCALE GENOMIC DNA]</scope>
    <source>
        <strain evidence="14 15">MA2</strain>
    </source>
</reference>
<keyword evidence="5" id="KW-0808">Transferase</keyword>
<dbReference type="STRING" id="1333998.M2A_0656"/>
<keyword evidence="8" id="KW-0067">ATP-binding</keyword>
<gene>
    <name evidence="14" type="ORF">M2A_0656</name>
</gene>
<organism evidence="14 15">
    <name type="scientific">Tepidicaulis marinus</name>
    <dbReference type="NCBI Taxonomy" id="1333998"/>
    <lineage>
        <taxon>Bacteria</taxon>
        <taxon>Pseudomonadati</taxon>
        <taxon>Pseudomonadota</taxon>
        <taxon>Alphaproteobacteria</taxon>
        <taxon>Hyphomicrobiales</taxon>
        <taxon>Parvibaculaceae</taxon>
        <taxon>Tepidicaulis</taxon>
    </lineage>
</organism>
<keyword evidence="9" id="KW-0289">Folate biosynthesis</keyword>
<keyword evidence="15" id="KW-1185">Reference proteome</keyword>
<protein>
    <recommendedName>
        <fullName evidence="4">2-amino-4-hydroxy-6-hydroxymethyldihydropteridine pyrophosphokinase</fullName>
        <ecNumber evidence="3">2.7.6.3</ecNumber>
    </recommendedName>
    <alternativeName>
        <fullName evidence="11">6-hydroxymethyl-7,8-dihydropterin pyrophosphokinase</fullName>
    </alternativeName>
    <alternativeName>
        <fullName evidence="12">7,8-dihydro-6-hydroxymethylpterin-pyrophosphokinase</fullName>
    </alternativeName>
</protein>
<evidence type="ECO:0000256" key="2">
    <source>
        <dbReference type="ARBA" id="ARBA00005810"/>
    </source>
</evidence>
<dbReference type="InterPro" id="IPR000550">
    <property type="entry name" value="Hppk"/>
</dbReference>
<comment type="function">
    <text evidence="10">Catalyzes the transfer of pyrophosphate from adenosine triphosphate (ATP) to 6-hydroxymethyl-7,8-dihydropterin, an enzymatic step in folate biosynthesis pathway.</text>
</comment>
<dbReference type="GO" id="GO:0046656">
    <property type="term" value="P:folic acid biosynthetic process"/>
    <property type="evidence" value="ECO:0007669"/>
    <property type="project" value="UniProtKB-KW"/>
</dbReference>
<dbReference type="GO" id="GO:0003848">
    <property type="term" value="F:2-amino-4-hydroxy-6-hydroxymethyldihydropteridine diphosphokinase activity"/>
    <property type="evidence" value="ECO:0007669"/>
    <property type="project" value="UniProtKB-EC"/>
</dbReference>
<dbReference type="GO" id="GO:0005524">
    <property type="term" value="F:ATP binding"/>
    <property type="evidence" value="ECO:0007669"/>
    <property type="project" value="UniProtKB-KW"/>
</dbReference>
<evidence type="ECO:0000256" key="8">
    <source>
        <dbReference type="ARBA" id="ARBA00022840"/>
    </source>
</evidence>
<evidence type="ECO:0000256" key="4">
    <source>
        <dbReference type="ARBA" id="ARBA00016218"/>
    </source>
</evidence>
<dbReference type="CDD" id="cd00483">
    <property type="entry name" value="HPPK"/>
    <property type="match status" value="1"/>
</dbReference>
<keyword evidence="6" id="KW-0547">Nucleotide-binding</keyword>
<dbReference type="eggNOG" id="COG0801">
    <property type="taxonomic scope" value="Bacteria"/>
</dbReference>
<dbReference type="AlphaFoldDB" id="A0A081B7Y9"/>
<dbReference type="Proteomes" id="UP000028702">
    <property type="component" value="Unassembled WGS sequence"/>
</dbReference>
<accession>A0A081B7Y9</accession>
<keyword evidence="7 14" id="KW-0418">Kinase</keyword>
<feature type="domain" description="7,8-dihydro-6-hydroxymethylpterin-pyrophosphokinase" evidence="13">
    <location>
        <begin position="4"/>
        <end position="147"/>
    </location>
</feature>
<evidence type="ECO:0000256" key="1">
    <source>
        <dbReference type="ARBA" id="ARBA00005051"/>
    </source>
</evidence>
<dbReference type="Pfam" id="PF01288">
    <property type="entry name" value="HPPK"/>
    <property type="match status" value="1"/>
</dbReference>
<dbReference type="Gene3D" id="3.30.70.560">
    <property type="entry name" value="7,8-Dihydro-6-hydroxymethylpterin-pyrophosphokinase HPPK"/>
    <property type="match status" value="1"/>
</dbReference>
<evidence type="ECO:0000313" key="15">
    <source>
        <dbReference type="Proteomes" id="UP000028702"/>
    </source>
</evidence>
<evidence type="ECO:0000256" key="3">
    <source>
        <dbReference type="ARBA" id="ARBA00013253"/>
    </source>
</evidence>
<evidence type="ECO:0000256" key="5">
    <source>
        <dbReference type="ARBA" id="ARBA00022679"/>
    </source>
</evidence>
<dbReference type="GO" id="GO:0016301">
    <property type="term" value="F:kinase activity"/>
    <property type="evidence" value="ECO:0007669"/>
    <property type="project" value="UniProtKB-KW"/>
</dbReference>
<name>A0A081B7Y9_9HYPH</name>
<dbReference type="PANTHER" id="PTHR43071">
    <property type="entry name" value="2-AMINO-4-HYDROXY-6-HYDROXYMETHYLDIHYDROPTERIDINE PYROPHOSPHOKINASE"/>
    <property type="match status" value="1"/>
</dbReference>